<sequence>MGFREEQISVEDDQRKLNIPKTIITYAIILFCGLIIYFVGICFVYILCFIFDLIITPSPSLTNFTLNNVNIYTFNFSNATSTLTSNIQITVSCKTVIEGIHLDEMDVYASYEGQTITLPTMISPTFMPDPLDDVVWSLYLNGTEVPVPPSIASSLIKDKAAGTVPIDFMFTARLRSKVDYVTVKNRLEVDCLSYVMFGNNRNDTNVIGSAVKHPLEDEGCYEV</sequence>
<dbReference type="GO" id="GO:0098542">
    <property type="term" value="P:defense response to other organism"/>
    <property type="evidence" value="ECO:0007669"/>
    <property type="project" value="InterPro"/>
</dbReference>
<evidence type="ECO:0008006" key="6">
    <source>
        <dbReference type="Google" id="ProtNLM"/>
    </source>
</evidence>
<name>A0AAD8NW00_TARER</name>
<feature type="transmembrane region" description="Helical" evidence="3">
    <location>
        <begin position="23"/>
        <end position="55"/>
    </location>
</feature>
<keyword evidence="3" id="KW-0812">Transmembrane</keyword>
<dbReference type="PANTHER" id="PTHR31415">
    <property type="entry name" value="OS05G0367900 PROTEIN"/>
    <property type="match status" value="1"/>
</dbReference>
<comment type="subcellular location">
    <subcellularLocation>
        <location evidence="1">Membrane</location>
    </subcellularLocation>
</comment>
<keyword evidence="5" id="KW-1185">Reference proteome</keyword>
<dbReference type="GO" id="GO:0009506">
    <property type="term" value="C:plasmodesma"/>
    <property type="evidence" value="ECO:0007669"/>
    <property type="project" value="TreeGrafter"/>
</dbReference>
<accession>A0AAD8NW00</accession>
<organism evidence="4 5">
    <name type="scientific">Tagetes erecta</name>
    <name type="common">African marigold</name>
    <dbReference type="NCBI Taxonomy" id="13708"/>
    <lineage>
        <taxon>Eukaryota</taxon>
        <taxon>Viridiplantae</taxon>
        <taxon>Streptophyta</taxon>
        <taxon>Embryophyta</taxon>
        <taxon>Tracheophyta</taxon>
        <taxon>Spermatophyta</taxon>
        <taxon>Magnoliopsida</taxon>
        <taxon>eudicotyledons</taxon>
        <taxon>Gunneridae</taxon>
        <taxon>Pentapetalae</taxon>
        <taxon>asterids</taxon>
        <taxon>campanulids</taxon>
        <taxon>Asterales</taxon>
        <taxon>Asteraceae</taxon>
        <taxon>Asteroideae</taxon>
        <taxon>Heliantheae alliance</taxon>
        <taxon>Tageteae</taxon>
        <taxon>Tagetes</taxon>
    </lineage>
</organism>
<evidence type="ECO:0000313" key="4">
    <source>
        <dbReference type="EMBL" id="KAK1430470.1"/>
    </source>
</evidence>
<proteinExistence type="predicted"/>
<dbReference type="InterPro" id="IPR044839">
    <property type="entry name" value="NDR1-like"/>
</dbReference>
<dbReference type="AlphaFoldDB" id="A0AAD8NW00"/>
<evidence type="ECO:0000256" key="3">
    <source>
        <dbReference type="SAM" id="Phobius"/>
    </source>
</evidence>
<dbReference type="EMBL" id="JAUHHV010000003">
    <property type="protein sequence ID" value="KAK1430470.1"/>
    <property type="molecule type" value="Genomic_DNA"/>
</dbReference>
<evidence type="ECO:0000256" key="2">
    <source>
        <dbReference type="ARBA" id="ARBA00023136"/>
    </source>
</evidence>
<keyword evidence="3" id="KW-1133">Transmembrane helix</keyword>
<dbReference type="PANTHER" id="PTHR31415:SF166">
    <property type="entry name" value="LATE EMBRYOGENESIS ABUNDANT (LEA) HYDROXYPROLINE-RICH GLYCOPROTEIN FAMILY"/>
    <property type="match status" value="1"/>
</dbReference>
<protein>
    <recommendedName>
        <fullName evidence="6">Late embryogenesis abundant protein LEA-2 subgroup domain-containing protein</fullName>
    </recommendedName>
</protein>
<gene>
    <name evidence="4" type="ORF">QVD17_13217</name>
</gene>
<dbReference type="Proteomes" id="UP001229421">
    <property type="component" value="Unassembled WGS sequence"/>
</dbReference>
<evidence type="ECO:0000256" key="1">
    <source>
        <dbReference type="ARBA" id="ARBA00004370"/>
    </source>
</evidence>
<dbReference type="GO" id="GO:0005886">
    <property type="term" value="C:plasma membrane"/>
    <property type="evidence" value="ECO:0007669"/>
    <property type="project" value="TreeGrafter"/>
</dbReference>
<keyword evidence="2 3" id="KW-0472">Membrane</keyword>
<comment type="caution">
    <text evidence="4">The sequence shown here is derived from an EMBL/GenBank/DDBJ whole genome shotgun (WGS) entry which is preliminary data.</text>
</comment>
<reference evidence="4" key="1">
    <citation type="journal article" date="2023" name="bioRxiv">
        <title>Improved chromosome-level genome assembly for marigold (Tagetes erecta).</title>
        <authorList>
            <person name="Jiang F."/>
            <person name="Yuan L."/>
            <person name="Wang S."/>
            <person name="Wang H."/>
            <person name="Xu D."/>
            <person name="Wang A."/>
            <person name="Fan W."/>
        </authorList>
    </citation>
    <scope>NUCLEOTIDE SEQUENCE</scope>
    <source>
        <strain evidence="4">WSJ</strain>
        <tissue evidence="4">Leaf</tissue>
    </source>
</reference>
<evidence type="ECO:0000313" key="5">
    <source>
        <dbReference type="Proteomes" id="UP001229421"/>
    </source>
</evidence>